<evidence type="ECO:0000256" key="2">
    <source>
        <dbReference type="ARBA" id="ARBA00009256"/>
    </source>
</evidence>
<evidence type="ECO:0000256" key="8">
    <source>
        <dbReference type="HAMAP-Rule" id="MF_00158"/>
    </source>
</evidence>
<evidence type="ECO:0000256" key="3">
    <source>
        <dbReference type="ARBA" id="ARBA00022598"/>
    </source>
</evidence>
<evidence type="ECO:0000256" key="1">
    <source>
        <dbReference type="ARBA" id="ARBA00004990"/>
    </source>
</evidence>
<dbReference type="PANTHER" id="PTHR21299:SF1">
    <property type="entry name" value="PANTOATE--BETA-ALANINE LIGASE"/>
    <property type="match status" value="1"/>
</dbReference>
<comment type="similarity">
    <text evidence="2 8">Belongs to the pantothenate synthetase family.</text>
</comment>
<dbReference type="InterPro" id="IPR004821">
    <property type="entry name" value="Cyt_trans-like"/>
</dbReference>
<dbReference type="EMBL" id="JBIAMX010000001">
    <property type="protein sequence ID" value="MFF0541788.1"/>
    <property type="molecule type" value="Genomic_DNA"/>
</dbReference>
<comment type="subcellular location">
    <subcellularLocation>
        <location evidence="8">Cytoplasm</location>
    </subcellularLocation>
</comment>
<keyword evidence="10" id="KW-1185">Reference proteome</keyword>
<protein>
    <recommendedName>
        <fullName evidence="8">Pantothenate synthetase</fullName>
        <shortName evidence="8">PS</shortName>
        <ecNumber evidence="8">6.3.2.1</ecNumber>
    </recommendedName>
    <alternativeName>
        <fullName evidence="8">Pantoate--beta-alanine ligase</fullName>
    </alternativeName>
    <alternativeName>
        <fullName evidence="8">Pantoate-activating enzyme</fullName>
    </alternativeName>
</protein>
<feature type="binding site" evidence="8">
    <location>
        <position position="201"/>
    </location>
    <ligand>
        <name>ATP</name>
        <dbReference type="ChEBI" id="CHEBI:30616"/>
    </ligand>
</feature>
<feature type="binding site" evidence="8">
    <location>
        <position position="178"/>
    </location>
    <ligand>
        <name>(R)-pantoate</name>
        <dbReference type="ChEBI" id="CHEBI:15980"/>
    </ligand>
</feature>
<feature type="active site" description="Proton donor" evidence="8">
    <location>
        <position position="62"/>
    </location>
</feature>
<comment type="catalytic activity">
    <reaction evidence="7 8">
        <text>(R)-pantoate + beta-alanine + ATP = (R)-pantothenate + AMP + diphosphate + H(+)</text>
        <dbReference type="Rhea" id="RHEA:10912"/>
        <dbReference type="ChEBI" id="CHEBI:15378"/>
        <dbReference type="ChEBI" id="CHEBI:15980"/>
        <dbReference type="ChEBI" id="CHEBI:29032"/>
        <dbReference type="ChEBI" id="CHEBI:30616"/>
        <dbReference type="ChEBI" id="CHEBI:33019"/>
        <dbReference type="ChEBI" id="CHEBI:57966"/>
        <dbReference type="ChEBI" id="CHEBI:456215"/>
        <dbReference type="EC" id="6.3.2.1"/>
    </reaction>
</comment>
<dbReference type="SUPFAM" id="SSF52374">
    <property type="entry name" value="Nucleotidylyl transferase"/>
    <property type="match status" value="1"/>
</dbReference>
<dbReference type="HAMAP" id="MF_00158">
    <property type="entry name" value="PanC"/>
    <property type="match status" value="1"/>
</dbReference>
<dbReference type="InterPro" id="IPR014729">
    <property type="entry name" value="Rossmann-like_a/b/a_fold"/>
</dbReference>
<evidence type="ECO:0000256" key="5">
    <source>
        <dbReference type="ARBA" id="ARBA00022741"/>
    </source>
</evidence>
<keyword evidence="4 8" id="KW-0566">Pantothenate biosynthesis</keyword>
<name>A0ABW6PHE6_9NOCA</name>
<evidence type="ECO:0000313" key="10">
    <source>
        <dbReference type="Proteomes" id="UP001601444"/>
    </source>
</evidence>
<organism evidence="9 10">
    <name type="scientific">Nocardia thailandica</name>
    <dbReference type="NCBI Taxonomy" id="257275"/>
    <lineage>
        <taxon>Bacteria</taxon>
        <taxon>Bacillati</taxon>
        <taxon>Actinomycetota</taxon>
        <taxon>Actinomycetes</taxon>
        <taxon>Mycobacteriales</taxon>
        <taxon>Nocardiaceae</taxon>
        <taxon>Nocardia</taxon>
    </lineage>
</organism>
<evidence type="ECO:0000313" key="9">
    <source>
        <dbReference type="EMBL" id="MFF0541788.1"/>
    </source>
</evidence>
<dbReference type="EC" id="6.3.2.1" evidence="8"/>
<dbReference type="Gene3D" id="3.30.1300.10">
    <property type="entry name" value="Pantoate-beta-alanine ligase, C-terminal domain"/>
    <property type="match status" value="1"/>
</dbReference>
<comment type="subunit">
    <text evidence="8">Homodimer.</text>
</comment>
<keyword evidence="3 8" id="KW-0436">Ligase</keyword>
<comment type="function">
    <text evidence="8">Catalyzes the condensation of pantoate with beta-alanine in an ATP-dependent reaction via a pantoyl-adenylate intermediate.</text>
</comment>
<dbReference type="PANTHER" id="PTHR21299">
    <property type="entry name" value="CYTIDYLATE KINASE/PANTOATE-BETA-ALANINE LIGASE"/>
    <property type="match status" value="1"/>
</dbReference>
<dbReference type="Proteomes" id="UP001601444">
    <property type="component" value="Unassembled WGS sequence"/>
</dbReference>
<keyword evidence="8" id="KW-0963">Cytoplasm</keyword>
<feature type="binding site" evidence="8">
    <location>
        <begin position="55"/>
        <end position="62"/>
    </location>
    <ligand>
        <name>ATP</name>
        <dbReference type="ChEBI" id="CHEBI:30616"/>
    </ligand>
</feature>
<feature type="binding site" evidence="8">
    <location>
        <begin position="209"/>
        <end position="212"/>
    </location>
    <ligand>
        <name>ATP</name>
        <dbReference type="ChEBI" id="CHEBI:30616"/>
    </ligand>
</feature>
<dbReference type="CDD" id="cd00560">
    <property type="entry name" value="PanC"/>
    <property type="match status" value="1"/>
</dbReference>
<dbReference type="RefSeq" id="WP_387698862.1">
    <property type="nucleotide sequence ID" value="NZ_JBIAMX010000001.1"/>
</dbReference>
<dbReference type="InterPro" id="IPR003721">
    <property type="entry name" value="Pantoate_ligase"/>
</dbReference>
<sequence length="320" mass="34086">MESQPREVFHHTGGARATGAFRPGALVVHHDPEVLGTVTRSLRGVGRTIGFVPTMGALHEGHLQLVRQAKRTNQVVVVSIFVNPLQFGANEDLDAYPRTLDADLELLRAEGVDLVFAPSANDMYPEGPRTTVQPGPLGAELEGGSRPTHFAGMLTVVAKLLNIVHPTEAFFGEKDYQQLTLIRQMVRDLNLEPRIVAYPTVREEDGLALSSRNRYLDAEQRESALALSAALLAGKHSAGLGADAVVSAARAVLDAADGVEVDYLELRDSNLGPAPVSGNARLLVAARVGTTRLIDNLPVTLGATIDGHPDANSLPAAQAQ</sequence>
<keyword evidence="5 8" id="KW-0547">Nucleotide-binding</keyword>
<evidence type="ECO:0000256" key="4">
    <source>
        <dbReference type="ARBA" id="ARBA00022655"/>
    </source>
</evidence>
<keyword evidence="6 8" id="KW-0067">ATP-binding</keyword>
<comment type="miscellaneous">
    <text evidence="8">The reaction proceeds by a bi uni uni bi ping pong mechanism.</text>
</comment>
<dbReference type="NCBIfam" id="TIGR00018">
    <property type="entry name" value="panC"/>
    <property type="match status" value="1"/>
</dbReference>
<gene>
    <name evidence="8 9" type="primary">panC</name>
    <name evidence="9" type="ORF">ACFYTF_03030</name>
</gene>
<dbReference type="InterPro" id="IPR042176">
    <property type="entry name" value="Pantoate_ligase_C"/>
</dbReference>
<dbReference type="Gene3D" id="3.40.50.620">
    <property type="entry name" value="HUPs"/>
    <property type="match status" value="1"/>
</dbReference>
<feature type="binding site" evidence="8">
    <location>
        <position position="86"/>
    </location>
    <ligand>
        <name>beta-alanine</name>
        <dbReference type="ChEBI" id="CHEBI:57966"/>
    </ligand>
</feature>
<accession>A0ABW6PHE6</accession>
<evidence type="ECO:0000256" key="6">
    <source>
        <dbReference type="ARBA" id="ARBA00022840"/>
    </source>
</evidence>
<reference evidence="9 10" key="1">
    <citation type="submission" date="2024-10" db="EMBL/GenBank/DDBJ databases">
        <title>The Natural Products Discovery Center: Release of the First 8490 Sequenced Strains for Exploring Actinobacteria Biosynthetic Diversity.</title>
        <authorList>
            <person name="Kalkreuter E."/>
            <person name="Kautsar S.A."/>
            <person name="Yang D."/>
            <person name="Bader C.D."/>
            <person name="Teijaro C.N."/>
            <person name="Fluegel L."/>
            <person name="Davis C.M."/>
            <person name="Simpson J.R."/>
            <person name="Lauterbach L."/>
            <person name="Steele A.D."/>
            <person name="Gui C."/>
            <person name="Meng S."/>
            <person name="Li G."/>
            <person name="Viehrig K."/>
            <person name="Ye F."/>
            <person name="Su P."/>
            <person name="Kiefer A.F."/>
            <person name="Nichols A."/>
            <person name="Cepeda A.J."/>
            <person name="Yan W."/>
            <person name="Fan B."/>
            <person name="Jiang Y."/>
            <person name="Adhikari A."/>
            <person name="Zheng C.-J."/>
            <person name="Schuster L."/>
            <person name="Cowan T.M."/>
            <person name="Smanski M.J."/>
            <person name="Chevrette M.G."/>
            <person name="De Carvalho L.P.S."/>
            <person name="Shen B."/>
        </authorList>
    </citation>
    <scope>NUCLEOTIDE SEQUENCE [LARGE SCALE GENOMIC DNA]</scope>
    <source>
        <strain evidence="9 10">NPDC004045</strain>
    </source>
</reference>
<dbReference type="NCBIfam" id="TIGR00125">
    <property type="entry name" value="cyt_tran_rel"/>
    <property type="match status" value="1"/>
</dbReference>
<dbReference type="Pfam" id="PF02569">
    <property type="entry name" value="Pantoate_ligase"/>
    <property type="match status" value="1"/>
</dbReference>
<comment type="pathway">
    <text evidence="1 8">Cofactor biosynthesis; (R)-pantothenate biosynthesis; (R)-pantothenate from (R)-pantoate and beta-alanine: step 1/1.</text>
</comment>
<comment type="caution">
    <text evidence="9">The sequence shown here is derived from an EMBL/GenBank/DDBJ whole genome shotgun (WGS) entry which is preliminary data.</text>
</comment>
<dbReference type="GO" id="GO:0004592">
    <property type="term" value="F:pantoate-beta-alanine ligase activity"/>
    <property type="evidence" value="ECO:0007669"/>
    <property type="project" value="UniProtKB-EC"/>
</dbReference>
<proteinExistence type="inferred from homology"/>
<evidence type="ECO:0000256" key="7">
    <source>
        <dbReference type="ARBA" id="ARBA00048258"/>
    </source>
</evidence>
<feature type="binding site" evidence="8">
    <location>
        <position position="86"/>
    </location>
    <ligand>
        <name>(R)-pantoate</name>
        <dbReference type="ChEBI" id="CHEBI:15980"/>
    </ligand>
</feature>
<feature type="binding site" evidence="8">
    <location>
        <begin position="172"/>
        <end position="175"/>
    </location>
    <ligand>
        <name>ATP</name>
        <dbReference type="ChEBI" id="CHEBI:30616"/>
    </ligand>
</feature>